<organism evidence="1 2">
    <name type="scientific">Raoultibacter timonensis</name>
    <dbReference type="NCBI Taxonomy" id="1907662"/>
    <lineage>
        <taxon>Bacteria</taxon>
        <taxon>Bacillati</taxon>
        <taxon>Actinomycetota</taxon>
        <taxon>Coriobacteriia</taxon>
        <taxon>Eggerthellales</taxon>
        <taxon>Eggerthellaceae</taxon>
        <taxon>Raoultibacter</taxon>
    </lineage>
</organism>
<accession>A0ABN6MCL0</accession>
<dbReference type="Proteomes" id="UP001320544">
    <property type="component" value="Chromosome"/>
</dbReference>
<name>A0ABN6MCL0_9ACTN</name>
<dbReference type="Pfam" id="PF04883">
    <property type="entry name" value="HK97-gp10_like"/>
    <property type="match status" value="1"/>
</dbReference>
<keyword evidence="2" id="KW-1185">Reference proteome</keyword>
<dbReference type="EMBL" id="AP025564">
    <property type="protein sequence ID" value="BDE94949.1"/>
    <property type="molecule type" value="Genomic_DNA"/>
</dbReference>
<evidence type="ECO:0008006" key="3">
    <source>
        <dbReference type="Google" id="ProtNLM"/>
    </source>
</evidence>
<evidence type="ECO:0000313" key="2">
    <source>
        <dbReference type="Proteomes" id="UP001320544"/>
    </source>
</evidence>
<dbReference type="InterPro" id="IPR010064">
    <property type="entry name" value="HK97-gp10_tail"/>
</dbReference>
<sequence>MSKGVYVDASGFGDAFEGIFDDFFDYVSRDAKNAVQKGGNACKKQLASTTVPGDTGDYASGWRMRTEYDHFGGYYVRIYNASKPSLTHLLENGHEKWVHGIDTGERVPGYKHIEPAYETGCEAMMREMGR</sequence>
<gene>
    <name evidence="1" type="ORF">CE91St30_02820</name>
</gene>
<evidence type="ECO:0000313" key="1">
    <source>
        <dbReference type="EMBL" id="BDE94949.1"/>
    </source>
</evidence>
<reference evidence="1 2" key="1">
    <citation type="submission" date="2022-01" db="EMBL/GenBank/DDBJ databases">
        <title>Novel bile acid biosynthetic pathways are enriched in the microbiome of centenarians.</title>
        <authorList>
            <person name="Sato Y."/>
            <person name="Atarashi K."/>
            <person name="Plichta R.D."/>
            <person name="Arai Y."/>
            <person name="Sasajima S."/>
            <person name="Kearney M.S."/>
            <person name="Suda W."/>
            <person name="Takeshita K."/>
            <person name="Sasaki T."/>
            <person name="Okamoto S."/>
            <person name="Skelly N.A."/>
            <person name="Okamura Y."/>
            <person name="Vlamakis H."/>
            <person name="Li Y."/>
            <person name="Tanoue T."/>
            <person name="Takei H."/>
            <person name="Nittono H."/>
            <person name="Narushima S."/>
            <person name="Irie J."/>
            <person name="Itoh H."/>
            <person name="Moriya K."/>
            <person name="Sugiura Y."/>
            <person name="Suematsu M."/>
            <person name="Moritoki N."/>
            <person name="Shibata S."/>
            <person name="Littman R.D."/>
            <person name="Fischbach A.M."/>
            <person name="Uwamino Y."/>
            <person name="Inoue T."/>
            <person name="Honda A."/>
            <person name="Hattori M."/>
            <person name="Murai T."/>
            <person name="Xavier J.R."/>
            <person name="Hirose N."/>
            <person name="Honda K."/>
        </authorList>
    </citation>
    <scope>NUCLEOTIDE SEQUENCE [LARGE SCALE GENOMIC DNA]</scope>
    <source>
        <strain evidence="1 2">CE91-St30</strain>
    </source>
</reference>
<proteinExistence type="predicted"/>
<protein>
    <recommendedName>
        <fullName evidence="3">HK97 gp10 family phage protein</fullName>
    </recommendedName>
</protein>
<dbReference type="RefSeq" id="WP_244411471.1">
    <property type="nucleotide sequence ID" value="NZ_AP025564.1"/>
</dbReference>